<dbReference type="AlphaFoldDB" id="A0A060UJG0"/>
<keyword evidence="4 7" id="KW-0689">Ribosomal protein</keyword>
<dbReference type="NCBIfam" id="TIGR00158">
    <property type="entry name" value="L9"/>
    <property type="match status" value="1"/>
</dbReference>
<dbReference type="Pfam" id="PF03948">
    <property type="entry name" value="Ribosomal_L9_C"/>
    <property type="match status" value="1"/>
</dbReference>
<evidence type="ECO:0000256" key="1">
    <source>
        <dbReference type="ARBA" id="ARBA00010605"/>
    </source>
</evidence>
<name>A0A060UJG0_9PROT</name>
<dbReference type="InterPro" id="IPR009027">
    <property type="entry name" value="Ribosomal_bL9/RNase_H1_N"/>
</dbReference>
<dbReference type="PANTHER" id="PTHR21368">
    <property type="entry name" value="50S RIBOSOMAL PROTEIN L9"/>
    <property type="match status" value="1"/>
</dbReference>
<dbReference type="Gene3D" id="3.10.430.100">
    <property type="entry name" value="Ribosomal protein L9, C-terminal domain"/>
    <property type="match status" value="1"/>
</dbReference>
<dbReference type="GO" id="GO:0019843">
    <property type="term" value="F:rRNA binding"/>
    <property type="evidence" value="ECO:0007669"/>
    <property type="project" value="UniProtKB-UniRule"/>
</dbReference>
<dbReference type="Gene3D" id="3.40.5.10">
    <property type="entry name" value="Ribosomal protein L9, N-terminal domain"/>
    <property type="match status" value="1"/>
</dbReference>
<sequence>MFFICANGLLARGPDGAFAGNFLEELEMKVILLERINRLGRLGDVVEVRPGYGRNFLVPQGKAIMANQRNLEDFAERKAALEHVESERLQAAQQRAAILAEAVVKIALQAGEDGRLFGSVGLHDISAALAVLGHEVAHSEIRLADGPIKRIGEFPVRLHLHPEVELDVMVFVERA</sequence>
<dbReference type="EMBL" id="CCCS020000002">
    <property type="protein sequence ID" value="CDQ08837.1"/>
    <property type="molecule type" value="Genomic_DNA"/>
</dbReference>
<evidence type="ECO:0000256" key="6">
    <source>
        <dbReference type="ARBA" id="ARBA00035292"/>
    </source>
</evidence>
<dbReference type="GO" id="GO:0006412">
    <property type="term" value="P:translation"/>
    <property type="evidence" value="ECO:0007669"/>
    <property type="project" value="UniProtKB-UniRule"/>
</dbReference>
<keyword evidence="3 7" id="KW-0694">RNA-binding</keyword>
<dbReference type="PROSITE" id="PS00651">
    <property type="entry name" value="RIBOSOMAL_L9"/>
    <property type="match status" value="1"/>
</dbReference>
<accession>A0A060UJG0</accession>
<feature type="domain" description="Ribosomal protein L9" evidence="8">
    <location>
        <begin position="40"/>
        <end position="67"/>
    </location>
</feature>
<dbReference type="HAMAP" id="MF_00503">
    <property type="entry name" value="Ribosomal_bL9"/>
    <property type="match status" value="1"/>
</dbReference>
<dbReference type="GO" id="GO:0003735">
    <property type="term" value="F:structural constituent of ribosome"/>
    <property type="evidence" value="ECO:0007669"/>
    <property type="project" value="InterPro"/>
</dbReference>
<dbReference type="SUPFAM" id="SSF55653">
    <property type="entry name" value="Ribosomal protein L9 C-domain"/>
    <property type="match status" value="1"/>
</dbReference>
<evidence type="ECO:0000256" key="7">
    <source>
        <dbReference type="HAMAP-Rule" id="MF_00503"/>
    </source>
</evidence>
<keyword evidence="5 7" id="KW-0687">Ribonucleoprotein</keyword>
<evidence type="ECO:0000313" key="9">
    <source>
        <dbReference type="EMBL" id="CDQ08837.1"/>
    </source>
</evidence>
<dbReference type="GO" id="GO:1990904">
    <property type="term" value="C:ribonucleoprotein complex"/>
    <property type="evidence" value="ECO:0007669"/>
    <property type="project" value="UniProtKB-KW"/>
</dbReference>
<protein>
    <recommendedName>
        <fullName evidence="6 7">Large ribosomal subunit protein bL9</fullName>
    </recommendedName>
</protein>
<dbReference type="Pfam" id="PF01281">
    <property type="entry name" value="Ribosomal_L9_N"/>
    <property type="match status" value="1"/>
</dbReference>
<organism evidence="9">
    <name type="scientific">Acidithiobacillus ferrivorans</name>
    <dbReference type="NCBI Taxonomy" id="160808"/>
    <lineage>
        <taxon>Bacteria</taxon>
        <taxon>Pseudomonadati</taxon>
        <taxon>Pseudomonadota</taxon>
        <taxon>Acidithiobacillia</taxon>
        <taxon>Acidithiobacillales</taxon>
        <taxon>Acidithiobacillaceae</taxon>
        <taxon>Acidithiobacillus</taxon>
    </lineage>
</organism>
<evidence type="ECO:0000256" key="4">
    <source>
        <dbReference type="ARBA" id="ARBA00022980"/>
    </source>
</evidence>
<reference evidence="9" key="1">
    <citation type="submission" date="2014-03" db="EMBL/GenBank/DDBJ databases">
        <authorList>
            <person name="Genoscope - CEA"/>
        </authorList>
    </citation>
    <scope>NUCLEOTIDE SEQUENCE [LARGE SCALE GENOMIC DNA]</scope>
    <source>
        <strain evidence="9">CF27</strain>
    </source>
</reference>
<evidence type="ECO:0000256" key="5">
    <source>
        <dbReference type="ARBA" id="ARBA00023274"/>
    </source>
</evidence>
<dbReference type="InterPro" id="IPR020594">
    <property type="entry name" value="Ribosomal_bL9_bac/chp"/>
</dbReference>
<evidence type="ECO:0000259" key="8">
    <source>
        <dbReference type="PROSITE" id="PS00651"/>
    </source>
</evidence>
<gene>
    <name evidence="7 9" type="primary">rplI</name>
    <name evidence="9" type="ORF">AFERRI_100272</name>
</gene>
<proteinExistence type="inferred from homology"/>
<dbReference type="InterPro" id="IPR020070">
    <property type="entry name" value="Ribosomal_bL9_N"/>
</dbReference>
<keyword evidence="2 7" id="KW-0699">rRNA-binding</keyword>
<dbReference type="InterPro" id="IPR036935">
    <property type="entry name" value="Ribosomal_bL9_N_sf"/>
</dbReference>
<evidence type="ECO:0000256" key="2">
    <source>
        <dbReference type="ARBA" id="ARBA00022730"/>
    </source>
</evidence>
<dbReference type="InterPro" id="IPR036791">
    <property type="entry name" value="Ribosomal_bL9_C_sf"/>
</dbReference>
<reference evidence="9" key="2">
    <citation type="submission" date="2014-07" db="EMBL/GenBank/DDBJ databases">
        <title>Initial genome analysis of the psychrotolerant acidophile Acidithiobacillus ferrivorans CF27: insights into iron and sulfur oxidation pathways and into biofilm formation.</title>
        <authorList>
            <person name="Talla E."/>
            <person name="Hedrich S."/>
            <person name="Mangenot S."/>
            <person name="Ji B."/>
            <person name="Johnson D.B."/>
            <person name="Barbe V."/>
            <person name="Bonnefoy V."/>
        </authorList>
    </citation>
    <scope>NUCLEOTIDE SEQUENCE [LARGE SCALE GENOMIC DNA]</scope>
    <source>
        <strain evidence="9">CF27</strain>
    </source>
</reference>
<dbReference type="InterPro" id="IPR020069">
    <property type="entry name" value="Ribosomal_bL9_C"/>
</dbReference>
<evidence type="ECO:0000256" key="3">
    <source>
        <dbReference type="ARBA" id="ARBA00022884"/>
    </source>
</evidence>
<comment type="function">
    <text evidence="7">Binds to the 23S rRNA.</text>
</comment>
<dbReference type="GO" id="GO:0005840">
    <property type="term" value="C:ribosome"/>
    <property type="evidence" value="ECO:0007669"/>
    <property type="project" value="UniProtKB-KW"/>
</dbReference>
<dbReference type="InterPro" id="IPR000244">
    <property type="entry name" value="Ribosomal_bL9"/>
</dbReference>
<comment type="similarity">
    <text evidence="1 7">Belongs to the bacterial ribosomal protein bL9 family.</text>
</comment>
<dbReference type="SUPFAM" id="SSF55658">
    <property type="entry name" value="L9 N-domain-like"/>
    <property type="match status" value="1"/>
</dbReference>
<comment type="caution">
    <text evidence="9">The sequence shown here is derived from an EMBL/GenBank/DDBJ whole genome shotgun (WGS) entry which is preliminary data.</text>
</comment>